<evidence type="ECO:0000256" key="7">
    <source>
        <dbReference type="SAM" id="Phobius"/>
    </source>
</evidence>
<evidence type="ECO:0000313" key="10">
    <source>
        <dbReference type="EMBL" id="HGQ35792.1"/>
    </source>
</evidence>
<keyword evidence="2" id="KW-1003">Cell membrane</keyword>
<dbReference type="InterPro" id="IPR025857">
    <property type="entry name" value="MacB_PCD"/>
</dbReference>
<reference evidence="11" key="1">
    <citation type="journal article" date="2020" name="mSystems">
        <title>Genome- and Community-Level Interaction Insights into Carbon Utilization and Element Cycling Functions of Hydrothermarchaeota in Hydrothermal Sediment.</title>
        <authorList>
            <person name="Zhou Z."/>
            <person name="Liu Y."/>
            <person name="Xu W."/>
            <person name="Pan J."/>
            <person name="Luo Z.H."/>
            <person name="Li M."/>
        </authorList>
    </citation>
    <scope>NUCLEOTIDE SEQUENCE [LARGE SCALE GENOMIC DNA]</scope>
    <source>
        <strain evidence="11">SpSt-637</strain>
        <strain evidence="10">SpSt-667</strain>
    </source>
</reference>
<proteinExistence type="inferred from homology"/>
<evidence type="ECO:0000256" key="4">
    <source>
        <dbReference type="ARBA" id="ARBA00022989"/>
    </source>
</evidence>
<feature type="domain" description="ABC3 transporter permease C-terminal" evidence="8">
    <location>
        <begin position="275"/>
        <end position="401"/>
    </location>
</feature>
<evidence type="ECO:0000259" key="9">
    <source>
        <dbReference type="Pfam" id="PF12704"/>
    </source>
</evidence>
<feature type="domain" description="MacB-like periplasmic core" evidence="9">
    <location>
        <begin position="26"/>
        <end position="244"/>
    </location>
</feature>
<keyword evidence="5 7" id="KW-0472">Membrane</keyword>
<dbReference type="PANTHER" id="PTHR30572:SF4">
    <property type="entry name" value="ABC TRANSPORTER PERMEASE YTRF"/>
    <property type="match status" value="1"/>
</dbReference>
<dbReference type="AlphaFoldDB" id="A0A7C4NLJ7"/>
<gene>
    <name evidence="11" type="ORF">ENU08_03870</name>
    <name evidence="10" type="ORF">ENU41_03835</name>
</gene>
<comment type="subcellular location">
    <subcellularLocation>
        <location evidence="1">Cell membrane</location>
        <topology evidence="1">Multi-pass membrane protein</topology>
    </subcellularLocation>
</comment>
<dbReference type="EMBL" id="DTBD01000025">
    <property type="protein sequence ID" value="HGQ64362.1"/>
    <property type="molecule type" value="Genomic_DNA"/>
</dbReference>
<dbReference type="InterPro" id="IPR003838">
    <property type="entry name" value="ABC3_permease_C"/>
</dbReference>
<dbReference type="GO" id="GO:0022857">
    <property type="term" value="F:transmembrane transporter activity"/>
    <property type="evidence" value="ECO:0007669"/>
    <property type="project" value="TreeGrafter"/>
</dbReference>
<feature type="transmembrane region" description="Helical" evidence="7">
    <location>
        <begin position="25"/>
        <end position="46"/>
    </location>
</feature>
<evidence type="ECO:0000256" key="5">
    <source>
        <dbReference type="ARBA" id="ARBA00023136"/>
    </source>
</evidence>
<feature type="transmembrane region" description="Helical" evidence="7">
    <location>
        <begin position="377"/>
        <end position="397"/>
    </location>
</feature>
<keyword evidence="3 7" id="KW-0812">Transmembrane</keyword>
<dbReference type="Pfam" id="PF02687">
    <property type="entry name" value="FtsX"/>
    <property type="match status" value="1"/>
</dbReference>
<comment type="caution">
    <text evidence="11">The sequence shown here is derived from an EMBL/GenBank/DDBJ whole genome shotgun (WGS) entry which is preliminary data.</text>
</comment>
<evidence type="ECO:0000256" key="6">
    <source>
        <dbReference type="ARBA" id="ARBA00038076"/>
    </source>
</evidence>
<comment type="similarity">
    <text evidence="6">Belongs to the ABC-4 integral membrane protein family.</text>
</comment>
<dbReference type="PANTHER" id="PTHR30572">
    <property type="entry name" value="MEMBRANE COMPONENT OF TRANSPORTER-RELATED"/>
    <property type="match status" value="1"/>
</dbReference>
<evidence type="ECO:0000313" key="11">
    <source>
        <dbReference type="EMBL" id="HGQ64362.1"/>
    </source>
</evidence>
<dbReference type="GO" id="GO:0005886">
    <property type="term" value="C:plasma membrane"/>
    <property type="evidence" value="ECO:0007669"/>
    <property type="project" value="UniProtKB-SubCell"/>
</dbReference>
<evidence type="ECO:0000256" key="3">
    <source>
        <dbReference type="ARBA" id="ARBA00022692"/>
    </source>
</evidence>
<dbReference type="EMBL" id="DTCK01000021">
    <property type="protein sequence ID" value="HGQ35792.1"/>
    <property type="molecule type" value="Genomic_DNA"/>
</dbReference>
<feature type="transmembrane region" description="Helical" evidence="7">
    <location>
        <begin position="316"/>
        <end position="341"/>
    </location>
</feature>
<evidence type="ECO:0000256" key="2">
    <source>
        <dbReference type="ARBA" id="ARBA00022475"/>
    </source>
</evidence>
<dbReference type="Pfam" id="PF12704">
    <property type="entry name" value="MacB_PCD"/>
    <property type="match status" value="1"/>
</dbReference>
<protein>
    <submittedName>
        <fullName evidence="11">ABC transporter permease</fullName>
    </submittedName>
</protein>
<sequence length="408" mass="44207">MTYIQFILDMFKLAFKALTERKTRALLTIIGIAIGPLALVMISSVIDGYGEYVITQIEGLGQNAIVLFPESGYRFRDSDLNQIRSLSGVKRVEPFYSIQAQVKVGTQTRIVFVYAIPIDIIFETIRGLEMAEGYIPSDAEYLKAVVGHKIAFDDNNNRVYELGDVITLTYMRSVGSKTEIRRASVSVVAVLKEFGGAFILSPDTTIFLPLSGGQRILGLNEWSGIFVLAERSEYIPTLIRELQQIYGNSASIISFQSIANIASSIIGAMNFISFAASLSAFAVAIAGVAATMITSVIERTREIGVLKALGFTDTQVLIMILMESIIMSLVGGIIGISLGVMGAHVLASRGFELRATAQAVMVVRAAPRVSIPNISRAVFLTVFVGIVGGILPAYRAAKIPPAVALRYE</sequence>
<dbReference type="InterPro" id="IPR050250">
    <property type="entry name" value="Macrolide_Exporter_MacB"/>
</dbReference>
<evidence type="ECO:0000259" key="8">
    <source>
        <dbReference type="Pfam" id="PF02687"/>
    </source>
</evidence>
<evidence type="ECO:0000256" key="1">
    <source>
        <dbReference type="ARBA" id="ARBA00004651"/>
    </source>
</evidence>
<accession>A0A7C4NLJ7</accession>
<name>A0A7C4NLJ7_9CREN</name>
<organism evidence="11">
    <name type="scientific">Ignisphaera aggregans</name>
    <dbReference type="NCBI Taxonomy" id="334771"/>
    <lineage>
        <taxon>Archaea</taxon>
        <taxon>Thermoproteota</taxon>
        <taxon>Thermoprotei</taxon>
        <taxon>Desulfurococcales</taxon>
        <taxon>Desulfurococcaceae</taxon>
        <taxon>Ignisphaera</taxon>
    </lineage>
</organism>
<feature type="transmembrane region" description="Helical" evidence="7">
    <location>
        <begin position="271"/>
        <end position="296"/>
    </location>
</feature>
<keyword evidence="4 7" id="KW-1133">Transmembrane helix</keyword>